<dbReference type="RefSeq" id="WP_127832236.1">
    <property type="nucleotide sequence ID" value="NZ_RZYA01000023.1"/>
</dbReference>
<gene>
    <name evidence="4" type="ORF">EOT10_34060</name>
</gene>
<accession>A0A3S2YRW1</accession>
<dbReference type="SUPFAM" id="SSF54637">
    <property type="entry name" value="Thioesterase/thiol ester dehydrase-isomerase"/>
    <property type="match status" value="1"/>
</dbReference>
<dbReference type="InterPro" id="IPR029069">
    <property type="entry name" value="HotDog_dom_sf"/>
</dbReference>
<sequence length="120" mass="12635">MRHEVTEAHTATAVGSGDVPVLATPWLITWMEAATVRAAAPFVTAGLTTVGTGVRIRHLHATPVGGRVDVLADPPAETEGRQLTFRVRAVDGSGQLVATGEIDRAIVDRRRFLAGASAQE</sequence>
<dbReference type="Pfam" id="PF22636">
    <property type="entry name" value="FlK"/>
    <property type="match status" value="1"/>
</dbReference>
<feature type="binding site" evidence="2">
    <location>
        <position position="51"/>
    </location>
    <ligand>
        <name>CoA</name>
        <dbReference type="ChEBI" id="CHEBI:57287"/>
    </ligand>
</feature>
<evidence type="ECO:0000313" key="5">
    <source>
        <dbReference type="Proteomes" id="UP000283128"/>
    </source>
</evidence>
<feature type="active site" evidence="1">
    <location>
        <position position="58"/>
    </location>
</feature>
<dbReference type="InterPro" id="IPR054485">
    <property type="entry name" value="FlK-like_dom"/>
</dbReference>
<feature type="binding site" evidence="2">
    <location>
        <position position="51"/>
    </location>
    <ligand>
        <name>substrate</name>
    </ligand>
</feature>
<name>A0A3S2YRW1_9ACTN</name>
<feature type="active site" evidence="1">
    <location>
        <position position="32"/>
    </location>
</feature>
<evidence type="ECO:0000313" key="4">
    <source>
        <dbReference type="EMBL" id="RVU17654.1"/>
    </source>
</evidence>
<dbReference type="PANTHER" id="PTHR36934:SF1">
    <property type="entry name" value="THIOESTERASE DOMAIN-CONTAINING PROTEIN"/>
    <property type="match status" value="1"/>
</dbReference>
<feature type="domain" description="Fluoroacetyl-CoA-specific thioesterase-like" evidence="3">
    <location>
        <begin position="5"/>
        <end position="109"/>
    </location>
</feature>
<feature type="active site" evidence="1">
    <location>
        <position position="24"/>
    </location>
</feature>
<dbReference type="OrthoDB" id="5243809at2"/>
<evidence type="ECO:0000256" key="1">
    <source>
        <dbReference type="PIRSR" id="PIRSR014972-1"/>
    </source>
</evidence>
<dbReference type="Gene3D" id="3.10.129.10">
    <property type="entry name" value="Hotdog Thioesterase"/>
    <property type="match status" value="1"/>
</dbReference>
<comment type="caution">
    <text evidence="4">The sequence shown here is derived from an EMBL/GenBank/DDBJ whole genome shotgun (WGS) entry which is preliminary data.</text>
</comment>
<dbReference type="Proteomes" id="UP000283128">
    <property type="component" value="Unassembled WGS sequence"/>
</dbReference>
<reference evidence="4 5" key="1">
    <citation type="submission" date="2019-01" db="EMBL/GenBank/DDBJ databases">
        <title>Genome sequences of Streptomyces and Rhizobium isolates collected from root and soil.</title>
        <authorList>
            <person name="Chhettri S."/>
            <person name="Sevigny J.L."/>
            <person name="Sen A."/>
            <person name="Ennis N."/>
            <person name="Tisa L."/>
        </authorList>
    </citation>
    <scope>NUCLEOTIDE SEQUENCE [LARGE SCALE GENOMIC DNA]</scope>
    <source>
        <strain evidence="4 5">San01</strain>
    </source>
</reference>
<dbReference type="PANTHER" id="PTHR36934">
    <property type="entry name" value="BLR0278 PROTEIN"/>
    <property type="match status" value="1"/>
</dbReference>
<dbReference type="EMBL" id="RZYA01000023">
    <property type="protein sequence ID" value="RVU17654.1"/>
    <property type="molecule type" value="Genomic_DNA"/>
</dbReference>
<dbReference type="PIRSF" id="PIRSF014972">
    <property type="entry name" value="FlK"/>
    <property type="match status" value="1"/>
</dbReference>
<protein>
    <submittedName>
        <fullName evidence="4">Thioesterase</fullName>
    </submittedName>
</protein>
<organism evidence="4 5">
    <name type="scientific">Streptomyces antnestii</name>
    <dbReference type="NCBI Taxonomy" id="2494256"/>
    <lineage>
        <taxon>Bacteria</taxon>
        <taxon>Bacillati</taxon>
        <taxon>Actinomycetota</taxon>
        <taxon>Actinomycetes</taxon>
        <taxon>Kitasatosporales</taxon>
        <taxon>Streptomycetaceae</taxon>
        <taxon>Streptomyces</taxon>
    </lineage>
</organism>
<dbReference type="CDD" id="cd03440">
    <property type="entry name" value="hot_dog"/>
    <property type="match status" value="1"/>
</dbReference>
<evidence type="ECO:0000256" key="2">
    <source>
        <dbReference type="PIRSR" id="PIRSR014972-2"/>
    </source>
</evidence>
<feature type="binding site" evidence="2">
    <location>
        <position position="104"/>
    </location>
    <ligand>
        <name>substrate</name>
    </ligand>
</feature>
<dbReference type="InterPro" id="IPR025540">
    <property type="entry name" value="FlK"/>
</dbReference>
<proteinExistence type="predicted"/>
<keyword evidence="5" id="KW-1185">Reference proteome</keyword>
<dbReference type="AlphaFoldDB" id="A0A3S2YRW1"/>
<evidence type="ECO:0000259" key="3">
    <source>
        <dbReference type="Pfam" id="PF22636"/>
    </source>
</evidence>